<evidence type="ECO:0000313" key="3">
    <source>
        <dbReference type="Proteomes" id="UP000440578"/>
    </source>
</evidence>
<dbReference type="Pfam" id="PF13843">
    <property type="entry name" value="DDE_Tnp_1_7"/>
    <property type="match status" value="1"/>
</dbReference>
<evidence type="ECO:0000313" key="2">
    <source>
        <dbReference type="EMBL" id="KAF0294996.1"/>
    </source>
</evidence>
<sequence length="157" mass="17885">MCFSATYGPPIFRAAMGERRFLTLLANISFDDPAERAQRRPGDKFSPMRDVFSSFDDNLRRHVTPSECLTLGESLIKFRGRCPFRVYMPQKPGRYGILVRTVADAQNRYLWKAWVYAGAPAQPEAAPPDTVFSKVDDLVNFMVKDVVRSGRNVTMDR</sequence>
<dbReference type="PANTHER" id="PTHR46599:SF3">
    <property type="entry name" value="PIGGYBAC TRANSPOSABLE ELEMENT-DERIVED PROTEIN 4"/>
    <property type="match status" value="1"/>
</dbReference>
<dbReference type="InterPro" id="IPR029526">
    <property type="entry name" value="PGBD"/>
</dbReference>
<dbReference type="AlphaFoldDB" id="A0A6A4VKH0"/>
<comment type="caution">
    <text evidence="2">The sequence shown here is derived from an EMBL/GenBank/DDBJ whole genome shotgun (WGS) entry which is preliminary data.</text>
</comment>
<accession>A0A6A4VKH0</accession>
<protein>
    <submittedName>
        <fullName evidence="2">PiggyBac transposable element-derived protein 4</fullName>
    </submittedName>
</protein>
<dbReference type="Proteomes" id="UP000440578">
    <property type="component" value="Unassembled WGS sequence"/>
</dbReference>
<gene>
    <name evidence="2" type="primary">PGBD4_0</name>
    <name evidence="2" type="ORF">FJT64_007405</name>
</gene>
<organism evidence="2 3">
    <name type="scientific">Amphibalanus amphitrite</name>
    <name type="common">Striped barnacle</name>
    <name type="synonym">Balanus amphitrite</name>
    <dbReference type="NCBI Taxonomy" id="1232801"/>
    <lineage>
        <taxon>Eukaryota</taxon>
        <taxon>Metazoa</taxon>
        <taxon>Ecdysozoa</taxon>
        <taxon>Arthropoda</taxon>
        <taxon>Crustacea</taxon>
        <taxon>Multicrustacea</taxon>
        <taxon>Cirripedia</taxon>
        <taxon>Thoracica</taxon>
        <taxon>Thoracicalcarea</taxon>
        <taxon>Balanomorpha</taxon>
        <taxon>Balanoidea</taxon>
        <taxon>Balanidae</taxon>
        <taxon>Amphibalaninae</taxon>
        <taxon>Amphibalanus</taxon>
    </lineage>
</organism>
<reference evidence="2 3" key="1">
    <citation type="submission" date="2019-07" db="EMBL/GenBank/DDBJ databases">
        <title>Draft genome assembly of a fouling barnacle, Amphibalanus amphitrite (Darwin, 1854): The first reference genome for Thecostraca.</title>
        <authorList>
            <person name="Kim W."/>
        </authorList>
    </citation>
    <scope>NUCLEOTIDE SEQUENCE [LARGE SCALE GENOMIC DNA]</scope>
    <source>
        <strain evidence="2">SNU_AA5</strain>
        <tissue evidence="2">Soma without cirri and trophi</tissue>
    </source>
</reference>
<proteinExistence type="predicted"/>
<dbReference type="EMBL" id="VIIS01001645">
    <property type="protein sequence ID" value="KAF0294996.1"/>
    <property type="molecule type" value="Genomic_DNA"/>
</dbReference>
<evidence type="ECO:0000259" key="1">
    <source>
        <dbReference type="Pfam" id="PF13843"/>
    </source>
</evidence>
<keyword evidence="3" id="KW-1185">Reference proteome</keyword>
<dbReference type="OrthoDB" id="6380083at2759"/>
<name>A0A6A4VKH0_AMPAM</name>
<dbReference type="PANTHER" id="PTHR46599">
    <property type="entry name" value="PIGGYBAC TRANSPOSABLE ELEMENT-DERIVED PROTEIN 4"/>
    <property type="match status" value="1"/>
</dbReference>
<feature type="domain" description="PiggyBac transposable element-derived protein" evidence="1">
    <location>
        <begin position="6"/>
        <end position="156"/>
    </location>
</feature>